<dbReference type="Proteomes" id="UP000194903">
    <property type="component" value="Unassembled WGS sequence"/>
</dbReference>
<name>A0A252F3D5_9FIRM</name>
<protein>
    <recommendedName>
        <fullName evidence="4">NodB homology domain-containing protein</fullName>
    </recommendedName>
</protein>
<keyword evidence="1" id="KW-0175">Coiled coil</keyword>
<evidence type="ECO:0000256" key="1">
    <source>
        <dbReference type="SAM" id="Coils"/>
    </source>
</evidence>
<reference evidence="2 3" key="1">
    <citation type="submission" date="2017-05" db="EMBL/GenBank/DDBJ databases">
        <title>Butyricicoccus porcorum sp. nov. a butyrate-producing bacterium from the swine intestinal tract.</title>
        <authorList>
            <person name="Trachsel J."/>
            <person name="Humphrey S."/>
            <person name="Allen H.K."/>
        </authorList>
    </citation>
    <scope>NUCLEOTIDE SEQUENCE [LARGE SCALE GENOMIC DNA]</scope>
    <source>
        <strain evidence="2">BB10</strain>
    </source>
</reference>
<evidence type="ECO:0000313" key="2">
    <source>
        <dbReference type="EMBL" id="OUM20297.1"/>
    </source>
</evidence>
<sequence>MRKVLGFIGCIVLAGSLFALDYWQGHNNKLTSEQLKQDNAEIQQLLNEKSQLEKKLEETAQQETTQETQEISGAVLCFHSLDESFYTEIYPVVKEKVDSGILILEDGKIPGDNDYISAQAFSELIEDGWDCAVSIERTADASQWQTNIKNYLNALSARVSAKPTVYYFPSGGCSESDAQILKSLGFETVLCHEETTEKTIGGLNLVQLYGYNDSAAVNNVLANPGNCGLEIWVNWDNSIRTRVRYTETALQRLLNSSTITFKGLEELLDEDQVVTSQTVEERLTEIDQLLDDLYH</sequence>
<dbReference type="OrthoDB" id="9778320at2"/>
<evidence type="ECO:0008006" key="4">
    <source>
        <dbReference type="Google" id="ProtNLM"/>
    </source>
</evidence>
<accession>A0A252F3D5</accession>
<organism evidence="2 3">
    <name type="scientific">Butyricicoccus porcorum</name>
    <dbReference type="NCBI Taxonomy" id="1945634"/>
    <lineage>
        <taxon>Bacteria</taxon>
        <taxon>Bacillati</taxon>
        <taxon>Bacillota</taxon>
        <taxon>Clostridia</taxon>
        <taxon>Eubacteriales</taxon>
        <taxon>Butyricicoccaceae</taxon>
        <taxon>Butyricicoccus</taxon>
    </lineage>
</organism>
<dbReference type="EMBL" id="NHOC01000006">
    <property type="protein sequence ID" value="OUM20297.1"/>
    <property type="molecule type" value="Genomic_DNA"/>
</dbReference>
<keyword evidence="3" id="KW-1185">Reference proteome</keyword>
<dbReference type="RefSeq" id="WP_087019841.1">
    <property type="nucleotide sequence ID" value="NZ_NHOC01000006.1"/>
</dbReference>
<comment type="caution">
    <text evidence="2">The sequence shown here is derived from an EMBL/GenBank/DDBJ whole genome shotgun (WGS) entry which is preliminary data.</text>
</comment>
<proteinExistence type="predicted"/>
<dbReference type="Gene3D" id="3.20.20.370">
    <property type="entry name" value="Glycoside hydrolase/deacetylase"/>
    <property type="match status" value="1"/>
</dbReference>
<feature type="coiled-coil region" evidence="1">
    <location>
        <begin position="28"/>
        <end position="69"/>
    </location>
</feature>
<evidence type="ECO:0000313" key="3">
    <source>
        <dbReference type="Proteomes" id="UP000194903"/>
    </source>
</evidence>
<gene>
    <name evidence="2" type="ORF">CBW42_08245</name>
</gene>
<dbReference type="AlphaFoldDB" id="A0A252F3D5"/>